<evidence type="ECO:0000313" key="3">
    <source>
        <dbReference type="Ensembl" id="ENSOMYP00000123978.1"/>
    </source>
</evidence>
<feature type="region of interest" description="Disordered" evidence="1">
    <location>
        <begin position="854"/>
        <end position="1194"/>
    </location>
</feature>
<feature type="compositionally biased region" description="Polar residues" evidence="1">
    <location>
        <begin position="614"/>
        <end position="630"/>
    </location>
</feature>
<feature type="region of interest" description="Disordered" evidence="1">
    <location>
        <begin position="337"/>
        <end position="379"/>
    </location>
</feature>
<feature type="compositionally biased region" description="Low complexity" evidence="1">
    <location>
        <begin position="136"/>
        <end position="147"/>
    </location>
</feature>
<accession>A0A8K9WVH9</accession>
<proteinExistence type="predicted"/>
<feature type="compositionally biased region" description="Basic and acidic residues" evidence="1">
    <location>
        <begin position="1072"/>
        <end position="1136"/>
    </location>
</feature>
<evidence type="ECO:0000259" key="2">
    <source>
        <dbReference type="Pfam" id="PF16058"/>
    </source>
</evidence>
<feature type="compositionally biased region" description="Low complexity" evidence="1">
    <location>
        <begin position="354"/>
        <end position="369"/>
    </location>
</feature>
<organism evidence="3 4">
    <name type="scientific">Oncorhynchus mykiss</name>
    <name type="common">Rainbow trout</name>
    <name type="synonym">Salmo gairdneri</name>
    <dbReference type="NCBI Taxonomy" id="8022"/>
    <lineage>
        <taxon>Eukaryota</taxon>
        <taxon>Metazoa</taxon>
        <taxon>Chordata</taxon>
        <taxon>Craniata</taxon>
        <taxon>Vertebrata</taxon>
        <taxon>Euteleostomi</taxon>
        <taxon>Actinopterygii</taxon>
        <taxon>Neopterygii</taxon>
        <taxon>Teleostei</taxon>
        <taxon>Protacanthopterygii</taxon>
        <taxon>Salmoniformes</taxon>
        <taxon>Salmonidae</taxon>
        <taxon>Salmoninae</taxon>
        <taxon>Oncorhynchus</taxon>
    </lineage>
</organism>
<feature type="domain" description="Mucin-like" evidence="2">
    <location>
        <begin position="540"/>
        <end position="614"/>
    </location>
</feature>
<dbReference type="Ensembl" id="ENSOMYT00000165061.1">
    <property type="protein sequence ID" value="ENSOMYP00000123978.1"/>
    <property type="gene ID" value="ENSOMYG00000056236.1"/>
</dbReference>
<feature type="compositionally biased region" description="Low complexity" evidence="1">
    <location>
        <begin position="672"/>
        <end position="682"/>
    </location>
</feature>
<feature type="compositionally biased region" description="Basic and acidic residues" evidence="1">
    <location>
        <begin position="916"/>
        <end position="955"/>
    </location>
</feature>
<feature type="compositionally biased region" description="Basic and acidic residues" evidence="1">
    <location>
        <begin position="1004"/>
        <end position="1041"/>
    </location>
</feature>
<feature type="compositionally biased region" description="Basic and acidic residues" evidence="1">
    <location>
        <begin position="962"/>
        <end position="973"/>
    </location>
</feature>
<feature type="region of interest" description="Disordered" evidence="1">
    <location>
        <begin position="35"/>
        <end position="61"/>
    </location>
</feature>
<feature type="compositionally biased region" description="Basic and acidic residues" evidence="1">
    <location>
        <begin position="587"/>
        <end position="602"/>
    </location>
</feature>
<feature type="compositionally biased region" description="Basic residues" evidence="1">
    <location>
        <begin position="1315"/>
        <end position="1325"/>
    </location>
</feature>
<feature type="region of interest" description="Disordered" evidence="1">
    <location>
        <begin position="272"/>
        <end position="306"/>
    </location>
</feature>
<reference evidence="3" key="2">
    <citation type="submission" date="2025-09" db="UniProtKB">
        <authorList>
            <consortium name="Ensembl"/>
        </authorList>
    </citation>
    <scope>IDENTIFICATION</scope>
</reference>
<feature type="compositionally biased region" description="Low complexity" evidence="1">
    <location>
        <begin position="280"/>
        <end position="289"/>
    </location>
</feature>
<name>A0A8K9WVH9_ONCMY</name>
<feature type="compositionally biased region" description="Basic residues" evidence="1">
    <location>
        <begin position="122"/>
        <end position="133"/>
    </location>
</feature>
<protein>
    <recommendedName>
        <fullName evidence="2">Mucin-like domain-containing protein</fullName>
    </recommendedName>
</protein>
<feature type="region of interest" description="Disordered" evidence="1">
    <location>
        <begin position="546"/>
        <end position="692"/>
    </location>
</feature>
<feature type="region of interest" description="Disordered" evidence="1">
    <location>
        <begin position="108"/>
        <end position="175"/>
    </location>
</feature>
<keyword evidence="4" id="KW-1185">Reference proteome</keyword>
<dbReference type="Pfam" id="PF16058">
    <property type="entry name" value="Mucin-like"/>
    <property type="match status" value="1"/>
</dbReference>
<feature type="compositionally biased region" description="Polar residues" evidence="1">
    <location>
        <begin position="987"/>
        <end position="1003"/>
    </location>
</feature>
<feature type="compositionally biased region" description="Basic and acidic residues" evidence="1">
    <location>
        <begin position="887"/>
        <end position="909"/>
    </location>
</feature>
<feature type="compositionally biased region" description="Basic residues" evidence="1">
    <location>
        <begin position="154"/>
        <end position="166"/>
    </location>
</feature>
<evidence type="ECO:0000256" key="1">
    <source>
        <dbReference type="SAM" id="MobiDB-lite"/>
    </source>
</evidence>
<sequence length="1352" mass="151044">MNRAGRPLFMKTYGKQNRKLEAWISPDNRKQVFASTSSSDLSIVEPSSPKPPAKRVRKRSTADIRRELRPAKTKALSWTADGRRELRLAKTKALSCLREQDSDEENIFIVHPPPQQQSNRKPFVRRAGRKARRIVSSSESDGETTTTRQPNPKRSQHTTARARTHTHPSPVLAPGKFVTHRRGATTTTAKHKAPKRKLSVLLAQLSLNSSDDFVQGGREEGGVVQRSFPRRAKQGRRRALANADSSLADLGNSGATNSKGFLRDISLNVSPERPCHRKPLFSSTPSSRSLPPPPSFLRPPISPSASDIISLSTTQEELDVPEDPLSLTELRQLSSLGQAVGQPEVGNREEPTPRGSTSLRSNGSRNGGSAIQDGVGEQPSPELFSAVACEQTDPGRAGEETEDGSHFVSVTVGQDWLAEVVKERCLTRCCAVRLERVYKLHGDTTCSPCVDQTRSHDNGRSVDHVRSATRGQSIDHSVIRDPSRDHTGSVTEGQSVDRAVNDSGQSLGRIVSVSRTSEEPVRVEQRLTTHCEVQLGRLTVTRPHRETSLTVTRPHRETSLTETRPHRETSLTVTQPHRETSLTVTQPHRETSLTETRPHRETSLTVTRPHRETSLTVTQPHRETSLTVTQPHRETSLTETRPHRETSLTETRPHRETSLTVTQPHRETTPPGRSNGSRNGGSAIQDGVGEQPSPELFSAVACEQTDPGRAGEETEDDSHFVSATVGQDWLVVKERCLTRCCAVRLERVYKLHGDTTCSPCVDQTRSHDNGRSVDHVRSATRGQSIDHSVIRDPSRDHTGSVTEGQSVDRAVNDSGQSLGRIVSVSRTSEEPVRVKQRLTTHCEVQLGRLTVTRPHRETSLTETRPHRETSLTVTRPHRETSLTVTQPHRETSLTETRPHRETSLTETRPHTSLTETRPHRETSLTETRPHRETSLTETRPHRETSLTETRPHRETSLTVTRPHRETSLTETRPHTSLTETRPHRETSLTVTQPHRETSLTVTQPHRETSLTETRPHRETSLTETRPHRETSLTETRPHRETSLTVTRPHRETSLLPSDHNPRSDSSTAGDHACSEHVPRDSLVPKEHVPRDSLVPKEHVPRDSLVPKEHVPKDSLVPKEHVPRDSLVPKEHVPKENPHRRKVGGAPIERRRRSVSRERPATSRKVCVSGVSVSRWGRRDGAPNSRAAPPPGRAGDCSITELLSAQHTHGVGGITHTHTHTHTHTKRLVGGIHTHTHTHTHQKVSRWYPHTHTHQKVRRWYPHTHTKRSVGGIHTHTHTKRSVGGIHTHTHTHTPKGQEVVSTHTHTKRSGGGIHTHTHTHTHTKRSIGSIQSIRQYYIIMFQVSSLSDSIIL</sequence>
<reference evidence="3" key="1">
    <citation type="submission" date="2025-08" db="UniProtKB">
        <authorList>
            <consortium name="Ensembl"/>
        </authorList>
    </citation>
    <scope>IDENTIFICATION</scope>
</reference>
<feature type="compositionally biased region" description="Polar residues" evidence="1">
    <location>
        <begin position="570"/>
        <end position="586"/>
    </location>
</feature>
<dbReference type="GeneTree" id="ENSGT01060000250635"/>
<dbReference type="Proteomes" id="UP000694395">
    <property type="component" value="Unassembled WGS sequence"/>
</dbReference>
<feature type="region of interest" description="Disordered" evidence="1">
    <location>
        <begin position="1279"/>
        <end position="1326"/>
    </location>
</feature>
<feature type="compositionally biased region" description="Basic and acidic residues" evidence="1">
    <location>
        <begin position="854"/>
        <end position="869"/>
    </location>
</feature>
<feature type="compositionally biased region" description="Basic and acidic residues" evidence="1">
    <location>
        <begin position="631"/>
        <end position="657"/>
    </location>
</feature>
<dbReference type="InterPro" id="IPR032059">
    <property type="entry name" value="Mucin-like"/>
</dbReference>
<feature type="compositionally biased region" description="Pro residues" evidence="1">
    <location>
        <begin position="290"/>
        <end position="302"/>
    </location>
</feature>
<feature type="compositionally biased region" description="Basic and acidic residues" evidence="1">
    <location>
        <begin position="554"/>
        <end position="569"/>
    </location>
</feature>
<evidence type="ECO:0000313" key="4">
    <source>
        <dbReference type="Proteomes" id="UP000694395"/>
    </source>
</evidence>